<gene>
    <name evidence="1" type="ORF">G2W53_007197</name>
</gene>
<evidence type="ECO:0000313" key="1">
    <source>
        <dbReference type="EMBL" id="KAF7838715.1"/>
    </source>
</evidence>
<organism evidence="1 2">
    <name type="scientific">Senna tora</name>
    <dbReference type="NCBI Taxonomy" id="362788"/>
    <lineage>
        <taxon>Eukaryota</taxon>
        <taxon>Viridiplantae</taxon>
        <taxon>Streptophyta</taxon>
        <taxon>Embryophyta</taxon>
        <taxon>Tracheophyta</taxon>
        <taxon>Spermatophyta</taxon>
        <taxon>Magnoliopsida</taxon>
        <taxon>eudicotyledons</taxon>
        <taxon>Gunneridae</taxon>
        <taxon>Pentapetalae</taxon>
        <taxon>rosids</taxon>
        <taxon>fabids</taxon>
        <taxon>Fabales</taxon>
        <taxon>Fabaceae</taxon>
        <taxon>Caesalpinioideae</taxon>
        <taxon>Cassia clade</taxon>
        <taxon>Senna</taxon>
    </lineage>
</organism>
<dbReference type="AlphaFoldDB" id="A0A834X698"/>
<sequence length="36" mass="3943">MTFKGETTLSFGSGRCRCNCEVRSPEHAVVVVVVDE</sequence>
<name>A0A834X698_9FABA</name>
<keyword evidence="2" id="KW-1185">Reference proteome</keyword>
<evidence type="ECO:0000313" key="2">
    <source>
        <dbReference type="Proteomes" id="UP000634136"/>
    </source>
</evidence>
<proteinExistence type="predicted"/>
<dbReference type="Proteomes" id="UP000634136">
    <property type="component" value="Unassembled WGS sequence"/>
</dbReference>
<dbReference type="EMBL" id="JAAIUW010000003">
    <property type="protein sequence ID" value="KAF7838715.1"/>
    <property type="molecule type" value="Genomic_DNA"/>
</dbReference>
<accession>A0A834X698</accession>
<comment type="caution">
    <text evidence="1">The sequence shown here is derived from an EMBL/GenBank/DDBJ whole genome shotgun (WGS) entry which is preliminary data.</text>
</comment>
<reference evidence="1" key="1">
    <citation type="submission" date="2020-09" db="EMBL/GenBank/DDBJ databases">
        <title>Genome-Enabled Discovery of Anthraquinone Biosynthesis in Senna tora.</title>
        <authorList>
            <person name="Kang S.-H."/>
            <person name="Pandey R.P."/>
            <person name="Lee C.-M."/>
            <person name="Sim J.-S."/>
            <person name="Jeong J.-T."/>
            <person name="Choi B.-S."/>
            <person name="Jung M."/>
            <person name="Ginzburg D."/>
            <person name="Zhao K."/>
            <person name="Won S.Y."/>
            <person name="Oh T.-J."/>
            <person name="Yu Y."/>
            <person name="Kim N.-H."/>
            <person name="Lee O.R."/>
            <person name="Lee T.-H."/>
            <person name="Bashyal P."/>
            <person name="Kim T.-S."/>
            <person name="Lee W.-H."/>
            <person name="Kawkins C."/>
            <person name="Kim C.-K."/>
            <person name="Kim J.S."/>
            <person name="Ahn B.O."/>
            <person name="Rhee S.Y."/>
            <person name="Sohng J.K."/>
        </authorList>
    </citation>
    <scope>NUCLEOTIDE SEQUENCE</scope>
    <source>
        <tissue evidence="1">Leaf</tissue>
    </source>
</reference>
<protein>
    <submittedName>
        <fullName evidence="1">Uncharacterized protein</fullName>
    </submittedName>
</protein>